<dbReference type="InterPro" id="IPR010773">
    <property type="entry name" value="Mycophage_PG1_Gp7"/>
</dbReference>
<feature type="transmembrane region" description="Helical" evidence="1">
    <location>
        <begin position="62"/>
        <end position="85"/>
    </location>
</feature>
<feature type="transmembrane region" description="Helical" evidence="1">
    <location>
        <begin position="91"/>
        <end position="111"/>
    </location>
</feature>
<dbReference type="RefSeq" id="WP_151533925.1">
    <property type="nucleotide sequence ID" value="NZ_WBOS01000002.1"/>
</dbReference>
<evidence type="ECO:0000256" key="1">
    <source>
        <dbReference type="SAM" id="Phobius"/>
    </source>
</evidence>
<accession>A0A6L3V8X2</accession>
<protein>
    <submittedName>
        <fullName evidence="2">DUF1360 domain-containing protein</fullName>
    </submittedName>
</protein>
<proteinExistence type="predicted"/>
<gene>
    <name evidence="2" type="ORF">F7731_06345</name>
</gene>
<organism evidence="2 3">
    <name type="scientific">Cytobacillus depressus</name>
    <dbReference type="NCBI Taxonomy" id="1602942"/>
    <lineage>
        <taxon>Bacteria</taxon>
        <taxon>Bacillati</taxon>
        <taxon>Bacillota</taxon>
        <taxon>Bacilli</taxon>
        <taxon>Bacillales</taxon>
        <taxon>Bacillaceae</taxon>
        <taxon>Cytobacillus</taxon>
    </lineage>
</organism>
<keyword evidence="1" id="KW-1133">Transmembrane helix</keyword>
<keyword evidence="3" id="KW-1185">Reference proteome</keyword>
<keyword evidence="1" id="KW-0812">Transmembrane</keyword>
<sequence>MEITLSELMILALASFRLTRLVVYDKITEFLRSPFFDEIEEKNNDGESEIYLIPKKGGIRGFLGDLLSCYWCTGIWSTLFLYIVFIYFPKVIPIIVILAVAGIAAIIETVVQKFINE</sequence>
<comment type="caution">
    <text evidence="2">The sequence shown here is derived from an EMBL/GenBank/DDBJ whole genome shotgun (WGS) entry which is preliminary data.</text>
</comment>
<dbReference type="Proteomes" id="UP000481030">
    <property type="component" value="Unassembled WGS sequence"/>
</dbReference>
<reference evidence="2 3" key="1">
    <citation type="journal article" date="2016" name="Antonie Van Leeuwenhoek">
        <title>Bacillus depressus sp. nov., isolated from soil of a sunflower field.</title>
        <authorList>
            <person name="Wei X."/>
            <person name="Xin D."/>
            <person name="Xin Y."/>
            <person name="Zhang H."/>
            <person name="Wang T."/>
            <person name="Zhang J."/>
        </authorList>
    </citation>
    <scope>NUCLEOTIDE SEQUENCE [LARGE SCALE GENOMIC DNA]</scope>
    <source>
        <strain evidence="2 3">BZ1</strain>
    </source>
</reference>
<evidence type="ECO:0000313" key="3">
    <source>
        <dbReference type="Proteomes" id="UP000481030"/>
    </source>
</evidence>
<dbReference type="AlphaFoldDB" id="A0A6L3V8X2"/>
<dbReference type="EMBL" id="WBOS01000002">
    <property type="protein sequence ID" value="KAB2337235.1"/>
    <property type="molecule type" value="Genomic_DNA"/>
</dbReference>
<evidence type="ECO:0000313" key="2">
    <source>
        <dbReference type="EMBL" id="KAB2337235.1"/>
    </source>
</evidence>
<dbReference type="OrthoDB" id="4722315at2"/>
<name>A0A6L3V8X2_9BACI</name>
<keyword evidence="1" id="KW-0472">Membrane</keyword>
<dbReference type="Pfam" id="PF07098">
    <property type="entry name" value="DUF1360"/>
    <property type="match status" value="1"/>
</dbReference>